<name>A0AAE3LSG1_9RHOB</name>
<dbReference type="Pfam" id="PF12697">
    <property type="entry name" value="Abhydrolase_6"/>
    <property type="match status" value="1"/>
</dbReference>
<gene>
    <name evidence="3" type="ORF">OH136_02460</name>
</gene>
<dbReference type="Gene3D" id="3.40.50.1820">
    <property type="entry name" value="alpha/beta hydrolase"/>
    <property type="match status" value="1"/>
</dbReference>
<evidence type="ECO:0000256" key="1">
    <source>
        <dbReference type="ARBA" id="ARBA00022801"/>
    </source>
</evidence>
<evidence type="ECO:0000313" key="4">
    <source>
        <dbReference type="Proteomes" id="UP001208041"/>
    </source>
</evidence>
<keyword evidence="4" id="KW-1185">Reference proteome</keyword>
<dbReference type="InterPro" id="IPR000073">
    <property type="entry name" value="AB_hydrolase_1"/>
</dbReference>
<dbReference type="EMBL" id="JAOYFC010000001">
    <property type="protein sequence ID" value="MCV6823406.1"/>
    <property type="molecule type" value="Genomic_DNA"/>
</dbReference>
<dbReference type="RefSeq" id="WP_263952252.1">
    <property type="nucleotide sequence ID" value="NZ_JAOYFC010000001.1"/>
</dbReference>
<reference evidence="3" key="1">
    <citation type="submission" date="2022-10" db="EMBL/GenBank/DDBJ databases">
        <authorList>
            <person name="Yue Y."/>
        </authorList>
    </citation>
    <scope>NUCLEOTIDE SEQUENCE</scope>
    <source>
        <strain evidence="3">Z654</strain>
    </source>
</reference>
<dbReference type="AlphaFoldDB" id="A0AAE3LSG1"/>
<proteinExistence type="predicted"/>
<keyword evidence="1 3" id="KW-0378">Hydrolase</keyword>
<accession>A0AAE3LSG1</accession>
<protein>
    <submittedName>
        <fullName evidence="3">Alpha/beta hydrolase</fullName>
    </submittedName>
</protein>
<comment type="caution">
    <text evidence="3">The sequence shown here is derived from an EMBL/GenBank/DDBJ whole genome shotgun (WGS) entry which is preliminary data.</text>
</comment>
<feature type="domain" description="AB hydrolase-1" evidence="2">
    <location>
        <begin position="67"/>
        <end position="236"/>
    </location>
</feature>
<dbReference type="PANTHER" id="PTHR48081">
    <property type="entry name" value="AB HYDROLASE SUPERFAMILY PROTEIN C4A8.06C"/>
    <property type="match status" value="1"/>
</dbReference>
<dbReference type="SUPFAM" id="SSF53474">
    <property type="entry name" value="alpha/beta-Hydrolases"/>
    <property type="match status" value="1"/>
</dbReference>
<dbReference type="GO" id="GO:0016787">
    <property type="term" value="F:hydrolase activity"/>
    <property type="evidence" value="ECO:0007669"/>
    <property type="project" value="UniProtKB-KW"/>
</dbReference>
<dbReference type="InterPro" id="IPR029058">
    <property type="entry name" value="AB_hydrolase_fold"/>
</dbReference>
<dbReference type="PANTHER" id="PTHR48081:SF33">
    <property type="entry name" value="KYNURENINE FORMAMIDASE"/>
    <property type="match status" value="1"/>
</dbReference>
<dbReference type="Proteomes" id="UP001208041">
    <property type="component" value="Unassembled WGS sequence"/>
</dbReference>
<evidence type="ECO:0000313" key="3">
    <source>
        <dbReference type="EMBL" id="MCV6823406.1"/>
    </source>
</evidence>
<dbReference type="InterPro" id="IPR050300">
    <property type="entry name" value="GDXG_lipolytic_enzyme"/>
</dbReference>
<evidence type="ECO:0000259" key="2">
    <source>
        <dbReference type="Pfam" id="PF12697"/>
    </source>
</evidence>
<organism evidence="3 4">
    <name type="scientific">Halocynthiibacter halioticoli</name>
    <dbReference type="NCBI Taxonomy" id="2986804"/>
    <lineage>
        <taxon>Bacteria</taxon>
        <taxon>Pseudomonadati</taxon>
        <taxon>Pseudomonadota</taxon>
        <taxon>Alphaproteobacteria</taxon>
        <taxon>Rhodobacterales</taxon>
        <taxon>Paracoccaceae</taxon>
        <taxon>Halocynthiibacter</taxon>
    </lineage>
</organism>
<sequence length="264" mass="28872">MDTSDAYANAKYIENAASYPPKWEAQAAAFREELSKAGRAEIGVRYGDHPRAQLDLFRPEREAKGLFVFVHGGYWRAFDRSTWSHFASGALAEGWAVAMPGYPLAPEVTISEITANIKVAIEKAATLIDGPIVLAGHSAGGHLVARMLCDDGVSEEVAKRITNVVPISPLSDLRPLMHADLNDDLHLTEAEAASESPILRNKAHPAPVTVWVGAEERPAFLDQARWLSEAWPDTVCEIEEGKHHFDVIDGLLDARHPLLRAILG</sequence>